<dbReference type="SUPFAM" id="SSF50249">
    <property type="entry name" value="Nucleic acid-binding proteins"/>
    <property type="match status" value="1"/>
</dbReference>
<dbReference type="GO" id="GO:0004815">
    <property type="term" value="F:aspartate-tRNA ligase activity"/>
    <property type="evidence" value="ECO:0007669"/>
    <property type="project" value="TreeGrafter"/>
</dbReference>
<proteinExistence type="inferred from homology"/>
<dbReference type="InterPro" id="IPR004364">
    <property type="entry name" value="Aa-tRNA-synt_II"/>
</dbReference>
<dbReference type="InterPro" id="IPR004365">
    <property type="entry name" value="NA-bd_OB_tRNA"/>
</dbReference>
<dbReference type="NCBIfam" id="TIGR00459">
    <property type="entry name" value="aspS_bact"/>
    <property type="match status" value="1"/>
</dbReference>
<comment type="similarity">
    <text evidence="1">Belongs to the class-II aminoacyl-tRNA synthetase family. Type 1 subfamily.</text>
</comment>
<dbReference type="STRING" id="578462.A0A0L0SB24"/>
<name>A0A0L0SB24_ALLM3</name>
<dbReference type="InterPro" id="IPR012340">
    <property type="entry name" value="NA-bd_OB-fold"/>
</dbReference>
<dbReference type="VEuPathDB" id="FungiDB:AMAG_05154"/>
<dbReference type="CDD" id="cd04317">
    <property type="entry name" value="EcAspRS_like_N"/>
    <property type="match status" value="1"/>
</dbReference>
<dbReference type="InterPro" id="IPR047089">
    <property type="entry name" value="Asp-tRNA-ligase_1_N"/>
</dbReference>
<dbReference type="PROSITE" id="PS50862">
    <property type="entry name" value="AA_TRNA_LIGASE_II"/>
    <property type="match status" value="1"/>
</dbReference>
<dbReference type="Gene3D" id="3.30.1360.30">
    <property type="entry name" value="GAD-like domain"/>
    <property type="match status" value="1"/>
</dbReference>
<evidence type="ECO:0000256" key="3">
    <source>
        <dbReference type="ARBA" id="ARBA00022741"/>
    </source>
</evidence>
<keyword evidence="3" id="KW-0547">Nucleotide-binding</keyword>
<keyword evidence="9" id="KW-1185">Reference proteome</keyword>
<evidence type="ECO:0000256" key="2">
    <source>
        <dbReference type="ARBA" id="ARBA00022598"/>
    </source>
</evidence>
<feature type="domain" description="Aminoacyl-transfer RNA synthetases class-II family profile" evidence="7">
    <location>
        <begin position="217"/>
        <end position="629"/>
    </location>
</feature>
<dbReference type="Pfam" id="PF01336">
    <property type="entry name" value="tRNA_anti-codon"/>
    <property type="match status" value="1"/>
</dbReference>
<dbReference type="InterPro" id="IPR004115">
    <property type="entry name" value="GAD-like_sf"/>
</dbReference>
<dbReference type="GO" id="GO:0005524">
    <property type="term" value="F:ATP binding"/>
    <property type="evidence" value="ECO:0007669"/>
    <property type="project" value="UniProtKB-KW"/>
</dbReference>
<organism evidence="8 9">
    <name type="scientific">Allomyces macrogynus (strain ATCC 38327)</name>
    <name type="common">Allomyces javanicus var. macrogynus</name>
    <dbReference type="NCBI Taxonomy" id="578462"/>
    <lineage>
        <taxon>Eukaryota</taxon>
        <taxon>Fungi</taxon>
        <taxon>Fungi incertae sedis</taxon>
        <taxon>Blastocladiomycota</taxon>
        <taxon>Blastocladiomycetes</taxon>
        <taxon>Blastocladiales</taxon>
        <taxon>Blastocladiaceae</taxon>
        <taxon>Allomyces</taxon>
    </lineage>
</organism>
<keyword evidence="6" id="KW-0030">Aminoacyl-tRNA synthetase</keyword>
<dbReference type="Gene3D" id="3.30.930.10">
    <property type="entry name" value="Bira Bifunctional Protein, Domain 2"/>
    <property type="match status" value="1"/>
</dbReference>
<dbReference type="Gene3D" id="2.40.50.140">
    <property type="entry name" value="Nucleic acid-binding proteins"/>
    <property type="match status" value="1"/>
</dbReference>
<evidence type="ECO:0000313" key="9">
    <source>
        <dbReference type="Proteomes" id="UP000054350"/>
    </source>
</evidence>
<reference evidence="8 9" key="1">
    <citation type="submission" date="2009-11" db="EMBL/GenBank/DDBJ databases">
        <title>Annotation of Allomyces macrogynus ATCC 38327.</title>
        <authorList>
            <consortium name="The Broad Institute Genome Sequencing Platform"/>
            <person name="Russ C."/>
            <person name="Cuomo C."/>
            <person name="Burger G."/>
            <person name="Gray M.W."/>
            <person name="Holland P.W.H."/>
            <person name="King N."/>
            <person name="Lang F.B.F."/>
            <person name="Roger A.J."/>
            <person name="Ruiz-Trillo I."/>
            <person name="Young S.K."/>
            <person name="Zeng Q."/>
            <person name="Gargeya S."/>
            <person name="Fitzgerald M."/>
            <person name="Haas B."/>
            <person name="Abouelleil A."/>
            <person name="Alvarado L."/>
            <person name="Arachchi H.M."/>
            <person name="Berlin A."/>
            <person name="Chapman S.B."/>
            <person name="Gearin G."/>
            <person name="Goldberg J."/>
            <person name="Griggs A."/>
            <person name="Gujja S."/>
            <person name="Hansen M."/>
            <person name="Heiman D."/>
            <person name="Howarth C."/>
            <person name="Larimer J."/>
            <person name="Lui A."/>
            <person name="MacDonald P.J.P."/>
            <person name="McCowen C."/>
            <person name="Montmayeur A."/>
            <person name="Murphy C."/>
            <person name="Neiman D."/>
            <person name="Pearson M."/>
            <person name="Priest M."/>
            <person name="Roberts A."/>
            <person name="Saif S."/>
            <person name="Shea T."/>
            <person name="Sisk P."/>
            <person name="Stolte C."/>
            <person name="Sykes S."/>
            <person name="Wortman J."/>
            <person name="Nusbaum C."/>
            <person name="Birren B."/>
        </authorList>
    </citation>
    <scope>NUCLEOTIDE SEQUENCE [LARGE SCALE GENOMIC DNA]</scope>
    <source>
        <strain evidence="8 9">ATCC 38327</strain>
    </source>
</reference>
<dbReference type="HAMAP" id="MF_00044">
    <property type="entry name" value="Asp_tRNA_synth_type1"/>
    <property type="match status" value="1"/>
</dbReference>
<dbReference type="InterPro" id="IPR004524">
    <property type="entry name" value="Asp-tRNA-ligase_1"/>
</dbReference>
<dbReference type="PRINTS" id="PR01042">
    <property type="entry name" value="TRNASYNTHASP"/>
</dbReference>
<dbReference type="AlphaFoldDB" id="A0A0L0SB24"/>
<evidence type="ECO:0000313" key="8">
    <source>
        <dbReference type="EMBL" id="KNE59691.1"/>
    </source>
</evidence>
<dbReference type="Pfam" id="PF00152">
    <property type="entry name" value="tRNA-synt_2"/>
    <property type="match status" value="1"/>
</dbReference>
<dbReference type="eggNOG" id="KOG2411">
    <property type="taxonomic scope" value="Eukaryota"/>
</dbReference>
<dbReference type="GO" id="GO:0003676">
    <property type="term" value="F:nucleic acid binding"/>
    <property type="evidence" value="ECO:0007669"/>
    <property type="project" value="InterPro"/>
</dbReference>
<evidence type="ECO:0000256" key="6">
    <source>
        <dbReference type="ARBA" id="ARBA00023146"/>
    </source>
</evidence>
<dbReference type="PANTHER" id="PTHR22594">
    <property type="entry name" value="ASPARTYL/LYSYL-TRNA SYNTHETASE"/>
    <property type="match status" value="1"/>
</dbReference>
<dbReference type="GO" id="GO:0006422">
    <property type="term" value="P:aspartyl-tRNA aminoacylation"/>
    <property type="evidence" value="ECO:0007669"/>
    <property type="project" value="TreeGrafter"/>
</dbReference>
<evidence type="ECO:0000256" key="1">
    <source>
        <dbReference type="ARBA" id="ARBA00006303"/>
    </source>
</evidence>
<keyword evidence="4" id="KW-0067">ATP-binding</keyword>
<dbReference type="NCBIfam" id="NF001750">
    <property type="entry name" value="PRK00476.1"/>
    <property type="match status" value="1"/>
</dbReference>
<keyword evidence="2 8" id="KW-0436">Ligase</keyword>
<dbReference type="SUPFAM" id="SSF55681">
    <property type="entry name" value="Class II aaRS and biotin synthetases"/>
    <property type="match status" value="1"/>
</dbReference>
<accession>A0A0L0SB24</accession>
<dbReference type="GO" id="GO:0005739">
    <property type="term" value="C:mitochondrion"/>
    <property type="evidence" value="ECO:0007669"/>
    <property type="project" value="TreeGrafter"/>
</dbReference>
<dbReference type="Proteomes" id="UP000054350">
    <property type="component" value="Unassembled WGS sequence"/>
</dbReference>
<dbReference type="InterPro" id="IPR045864">
    <property type="entry name" value="aa-tRNA-synth_II/BPL/LPL"/>
</dbReference>
<evidence type="ECO:0000256" key="4">
    <source>
        <dbReference type="ARBA" id="ARBA00022840"/>
    </source>
</evidence>
<dbReference type="PANTHER" id="PTHR22594:SF5">
    <property type="entry name" value="ASPARTATE--TRNA LIGASE, MITOCHONDRIAL"/>
    <property type="match status" value="1"/>
</dbReference>
<dbReference type="OMA" id="LCGWVDR"/>
<dbReference type="InterPro" id="IPR006195">
    <property type="entry name" value="aa-tRNA-synth_II"/>
</dbReference>
<evidence type="ECO:0000259" key="7">
    <source>
        <dbReference type="PROSITE" id="PS50862"/>
    </source>
</evidence>
<protein>
    <submittedName>
        <fullName evidence="8">Aspartate-tRNA ligase</fullName>
    </submittedName>
</protein>
<reference evidence="9" key="2">
    <citation type="submission" date="2009-11" db="EMBL/GenBank/DDBJ databases">
        <title>The Genome Sequence of Allomyces macrogynus strain ATCC 38327.</title>
        <authorList>
            <consortium name="The Broad Institute Genome Sequencing Platform"/>
            <person name="Russ C."/>
            <person name="Cuomo C."/>
            <person name="Shea T."/>
            <person name="Young S.K."/>
            <person name="Zeng Q."/>
            <person name="Koehrsen M."/>
            <person name="Haas B."/>
            <person name="Borodovsky M."/>
            <person name="Guigo R."/>
            <person name="Alvarado L."/>
            <person name="Berlin A."/>
            <person name="Borenstein D."/>
            <person name="Chen Z."/>
            <person name="Engels R."/>
            <person name="Freedman E."/>
            <person name="Gellesch M."/>
            <person name="Goldberg J."/>
            <person name="Griggs A."/>
            <person name="Gujja S."/>
            <person name="Heiman D."/>
            <person name="Hepburn T."/>
            <person name="Howarth C."/>
            <person name="Jen D."/>
            <person name="Larson L."/>
            <person name="Lewis B."/>
            <person name="Mehta T."/>
            <person name="Park D."/>
            <person name="Pearson M."/>
            <person name="Roberts A."/>
            <person name="Saif S."/>
            <person name="Shenoy N."/>
            <person name="Sisk P."/>
            <person name="Stolte C."/>
            <person name="Sykes S."/>
            <person name="Walk T."/>
            <person name="White J."/>
            <person name="Yandava C."/>
            <person name="Burger G."/>
            <person name="Gray M.W."/>
            <person name="Holland P.W.H."/>
            <person name="King N."/>
            <person name="Lang F.B.F."/>
            <person name="Roger A.J."/>
            <person name="Ruiz-Trillo I."/>
            <person name="Lander E."/>
            <person name="Nusbaum C."/>
        </authorList>
    </citation>
    <scope>NUCLEOTIDE SEQUENCE [LARGE SCALE GENOMIC DNA]</scope>
    <source>
        <strain evidence="9">ATCC 38327</strain>
    </source>
</reference>
<sequence length="663" mass="73250">MLHSALTGIGRRRAAPAAIRAAAPACIVPSPTITTTPPRPTRASLQSTVLRQGGDHARRWSSTVAALDAPSMFSTKHYDRTCPCGRITSDHVGQRVQLVGWVESIRKLSSDLVFIPLRDGYGKCQLVLRGGNDAVWSALDNVSIESVVYVEGVVAKRPEKDVLGNDNYEVEVDVLELVNKADRLPVHLFSKDPLPSEDVRLKYRYLDLRRPALQHNLRARSTALHAIRTSFLAHDFVEIETPTLFKTTPEGAREFLVPTRRAGHFYALTQSPQQYKQLLMAAGMDRYFQVARCYRDEDQRADRQPEFTQIDVEMTLATPAKIKQVIEECTLATVQAVLGKTLPAAPFPSFSYEHVMNTYGSDKPDVRFGLEIQQWKNEYLPSDMRDTYVIDVLHVPQAEVGAVSNSVLKKWASEAKKHGVFVIKIKDDRHPTLPFLAHPFPESLAAGDVLCLAVRPAVARGGSTPMGKWRTRMIQHLALTPSTDLAFLWVEGFPLFTPTALDDKPTHAIGHAGTTESAWTATHHPFTAPQPDHVHLLRDDPGAVMGQHYDLVLNGFEIGGGSIRIHDARLQQYVFEVLGMDESQTARFAHLLDALRFGCPPHGGIALGLDRLMAVLLSAPSIRDVIAFPKSSGAELMVESPSRVDAAQLAEYAIQVVETAATK</sequence>
<dbReference type="EMBL" id="GG745335">
    <property type="protein sequence ID" value="KNE59691.1"/>
    <property type="molecule type" value="Genomic_DNA"/>
</dbReference>
<dbReference type="OrthoDB" id="439710at2759"/>
<evidence type="ECO:0000256" key="5">
    <source>
        <dbReference type="ARBA" id="ARBA00022917"/>
    </source>
</evidence>
<keyword evidence="5" id="KW-0648">Protein biosynthesis</keyword>
<dbReference type="InterPro" id="IPR002312">
    <property type="entry name" value="Asp/Asn-tRNA-synth_IIb"/>
</dbReference>
<gene>
    <name evidence="8" type="ORF">AMAG_05154</name>
</gene>